<dbReference type="Gene3D" id="1.25.40.10">
    <property type="entry name" value="Tetratricopeptide repeat domain"/>
    <property type="match status" value="2"/>
</dbReference>
<dbReference type="PROSITE" id="PS50005">
    <property type="entry name" value="TPR"/>
    <property type="match status" value="1"/>
</dbReference>
<keyword evidence="4" id="KW-1133">Transmembrane helix</keyword>
<dbReference type="InterPro" id="IPR011990">
    <property type="entry name" value="TPR-like_helical_dom_sf"/>
</dbReference>
<dbReference type="EMBL" id="CP001843">
    <property type="protein sequence ID" value="AEF83692.1"/>
    <property type="molecule type" value="Genomic_DNA"/>
</dbReference>
<dbReference type="STRING" id="545694.TREPR_2324"/>
<evidence type="ECO:0000256" key="4">
    <source>
        <dbReference type="SAM" id="Phobius"/>
    </source>
</evidence>
<dbReference type="HOGENOM" id="CLU_073066_0_0_12"/>
<name>F5YHY2_TREPZ</name>
<reference evidence="5 6" key="2">
    <citation type="journal article" date="2011" name="ISME J.">
        <title>RNA-seq reveals cooperative metabolic interactions between two termite-gut spirochete species in co-culture.</title>
        <authorList>
            <person name="Rosenthal A.Z."/>
            <person name="Matson E.G."/>
            <person name="Eldar A."/>
            <person name="Leadbetter J.R."/>
        </authorList>
    </citation>
    <scope>NUCLEOTIDE SEQUENCE [LARGE SCALE GENOMIC DNA]</scope>
    <source>
        <strain evidence="6">ATCC BAA-887 / DSM 12427 / ZAS-2</strain>
    </source>
</reference>
<dbReference type="KEGG" id="tpi:TREPR_2324"/>
<dbReference type="Pfam" id="PF13181">
    <property type="entry name" value="TPR_8"/>
    <property type="match status" value="1"/>
</dbReference>
<evidence type="ECO:0000256" key="2">
    <source>
        <dbReference type="ARBA" id="ARBA00022803"/>
    </source>
</evidence>
<reference evidence="6" key="1">
    <citation type="submission" date="2009-12" db="EMBL/GenBank/DDBJ databases">
        <title>Complete sequence of Treponema primitia strain ZAS-2.</title>
        <authorList>
            <person name="Tetu S.G."/>
            <person name="Matson E."/>
            <person name="Ren Q."/>
            <person name="Seshadri R."/>
            <person name="Elbourne L."/>
            <person name="Hassan K.A."/>
            <person name="Durkin A."/>
            <person name="Radune D."/>
            <person name="Mohamoud Y."/>
            <person name="Shay R."/>
            <person name="Jin S."/>
            <person name="Zhang X."/>
            <person name="Lucey K."/>
            <person name="Ballor N.R."/>
            <person name="Ottesen E."/>
            <person name="Rosenthal R."/>
            <person name="Allen A."/>
            <person name="Leadbetter J.R."/>
            <person name="Paulsen I.T."/>
        </authorList>
    </citation>
    <scope>NUCLEOTIDE SEQUENCE [LARGE SCALE GENOMIC DNA]</scope>
    <source>
        <strain evidence="6">ATCC BAA-887 / DSM 12427 / ZAS-2</strain>
    </source>
</reference>
<evidence type="ECO:0000313" key="5">
    <source>
        <dbReference type="EMBL" id="AEF83692.1"/>
    </source>
</evidence>
<feature type="transmembrane region" description="Helical" evidence="4">
    <location>
        <begin position="20"/>
        <end position="43"/>
    </location>
</feature>
<dbReference type="AlphaFoldDB" id="F5YHY2"/>
<dbReference type="Pfam" id="PF13432">
    <property type="entry name" value="TPR_16"/>
    <property type="match status" value="1"/>
</dbReference>
<evidence type="ECO:0000256" key="3">
    <source>
        <dbReference type="PROSITE-ProRule" id="PRU00339"/>
    </source>
</evidence>
<proteinExistence type="predicted"/>
<organism evidence="5 6">
    <name type="scientific">Treponema primitia (strain ATCC BAA-887 / DSM 12427 / ZAS-2)</name>
    <dbReference type="NCBI Taxonomy" id="545694"/>
    <lineage>
        <taxon>Bacteria</taxon>
        <taxon>Pseudomonadati</taxon>
        <taxon>Spirochaetota</taxon>
        <taxon>Spirochaetia</taxon>
        <taxon>Spirochaetales</taxon>
        <taxon>Treponemataceae</taxon>
        <taxon>Treponema</taxon>
    </lineage>
</organism>
<evidence type="ECO:0000313" key="6">
    <source>
        <dbReference type="Proteomes" id="UP000009223"/>
    </source>
</evidence>
<feature type="repeat" description="TPR" evidence="3">
    <location>
        <begin position="274"/>
        <end position="307"/>
    </location>
</feature>
<dbReference type="PANTHER" id="PTHR45586:SF14">
    <property type="entry name" value="TETRATRICOPEPTIDE TPR_2 REPEAT PROTEIN"/>
    <property type="match status" value="1"/>
</dbReference>
<gene>
    <name evidence="5" type="ordered locus">TREPR_2324</name>
</gene>
<dbReference type="PANTHER" id="PTHR45586">
    <property type="entry name" value="TPR REPEAT-CONTAINING PROTEIN PA4667"/>
    <property type="match status" value="1"/>
</dbReference>
<dbReference type="eggNOG" id="COG2976">
    <property type="taxonomic scope" value="Bacteria"/>
</dbReference>
<dbReference type="InterPro" id="IPR051012">
    <property type="entry name" value="CellSynth/LPSAsmb/PSIAsmb"/>
</dbReference>
<keyword evidence="1" id="KW-0677">Repeat</keyword>
<keyword evidence="4" id="KW-0812">Transmembrane</keyword>
<keyword evidence="6" id="KW-1185">Reference proteome</keyword>
<keyword evidence="4" id="KW-0472">Membrane</keyword>
<sequence>MLKEKPRSEYGHQARRKQTIHTVLLIVLALVLCGSAGVVIVGWRSRLGTEKKELLRLWDEGTYDTAFELSRTGLENKPTDYFLLTLHGFASYQLAIAQINSFDTLTYIDECIWSLRKALMTKNGVNDGRVQYVLGKAYYYKGSGYAELAIQFLEEARELSYTARDIPEYLGLSYAAIQDYRSSVEAFSQALDPGEGESDYPSDLLLLAIARSYIALEELETAKAYLVRCIEISRDSNTVITARLLLGDIMLKAGNPDEAEAQYMAILEDDGENAEAHFQLGELYIAGGDGTRARAEWRRALRIDSTHARARSRLNL</sequence>
<dbReference type="InterPro" id="IPR019734">
    <property type="entry name" value="TPR_rpt"/>
</dbReference>
<accession>F5YHY2</accession>
<dbReference type="Proteomes" id="UP000009223">
    <property type="component" value="Chromosome"/>
</dbReference>
<dbReference type="SUPFAM" id="SSF81901">
    <property type="entry name" value="HCP-like"/>
    <property type="match status" value="1"/>
</dbReference>
<protein>
    <submittedName>
        <fullName evidence="5">Putative TPR domain protein</fullName>
    </submittedName>
</protein>
<dbReference type="RefSeq" id="WP_015707879.1">
    <property type="nucleotide sequence ID" value="NC_015578.1"/>
</dbReference>
<evidence type="ECO:0000256" key="1">
    <source>
        <dbReference type="ARBA" id="ARBA00022737"/>
    </source>
</evidence>
<dbReference type="SMART" id="SM00028">
    <property type="entry name" value="TPR"/>
    <property type="match status" value="3"/>
</dbReference>
<keyword evidence="2 3" id="KW-0802">TPR repeat</keyword>